<dbReference type="PANTHER" id="PTHR43229:SF2">
    <property type="entry name" value="NODULATION PROTEIN J"/>
    <property type="match status" value="1"/>
</dbReference>
<geneLocation type="plastid" evidence="7"/>
<proteinExistence type="predicted"/>
<feature type="transmembrane region" description="Helical" evidence="5">
    <location>
        <begin position="43"/>
        <end position="62"/>
    </location>
</feature>
<dbReference type="InterPro" id="IPR047817">
    <property type="entry name" value="ABC2_TM_bact-type"/>
</dbReference>
<keyword evidence="3 5" id="KW-1133">Transmembrane helix</keyword>
<accession>A0A4D6WNL8</accession>
<sequence>MLTINSLKPCLKVNNNLSLSNYSREIYSLIKRLYIQILKRPTILITSMVQPLLWLILFGALFKEVNISSQYIDIPKIQYIYFLNPGIIIFTTFTGALNAGLPTIFDREFGFLNRLLISPMKSYYSFFISNIFFTTLISIIQSITILIFIYCQQNTAYSLQQDLMIFIIITLLTIIVSHLSTSLAFLLPGHIEFLGFTLLVNLPSLFASTALAPIALMPKWLQILVCINPMTYAIEVARNIMIQHTLQLNMKIIETDYISIHLHESIFLFTLFNLTNIVISKYIIQYKYQ</sequence>
<feature type="transmembrane region" description="Helical" evidence="5">
    <location>
        <begin position="125"/>
        <end position="151"/>
    </location>
</feature>
<dbReference type="PROSITE" id="PS51012">
    <property type="entry name" value="ABC_TM2"/>
    <property type="match status" value="1"/>
</dbReference>
<keyword evidence="2 5" id="KW-0812">Transmembrane</keyword>
<comment type="subcellular location">
    <subcellularLocation>
        <location evidence="1">Membrane</location>
        <topology evidence="1">Multi-pass membrane protein</topology>
    </subcellularLocation>
</comment>
<organism evidence="7">
    <name type="scientific">Crouania attenuata</name>
    <dbReference type="NCBI Taxonomy" id="42002"/>
    <lineage>
        <taxon>Eukaryota</taxon>
        <taxon>Rhodophyta</taxon>
        <taxon>Florideophyceae</taxon>
        <taxon>Rhodymeniophycidae</taxon>
        <taxon>Ceramiales</taxon>
        <taxon>Callithamniaceae</taxon>
        <taxon>Crouania</taxon>
    </lineage>
</organism>
<evidence type="ECO:0000259" key="6">
    <source>
        <dbReference type="PROSITE" id="PS51012"/>
    </source>
</evidence>
<feature type="transmembrane region" description="Helical" evidence="5">
    <location>
        <begin position="193"/>
        <end position="216"/>
    </location>
</feature>
<keyword evidence="4 5" id="KW-0472">Membrane</keyword>
<evidence type="ECO:0000256" key="4">
    <source>
        <dbReference type="ARBA" id="ARBA00023136"/>
    </source>
</evidence>
<feature type="domain" description="ABC transmembrane type-2" evidence="6">
    <location>
        <begin position="42"/>
        <end position="287"/>
    </location>
</feature>
<evidence type="ECO:0000256" key="3">
    <source>
        <dbReference type="ARBA" id="ARBA00022989"/>
    </source>
</evidence>
<dbReference type="PANTHER" id="PTHR43229">
    <property type="entry name" value="NODULATION PROTEIN J"/>
    <property type="match status" value="1"/>
</dbReference>
<name>A0A4D6WNL8_9FLOR</name>
<gene>
    <name evidence="7" type="primary">ycf38</name>
</gene>
<protein>
    <recommendedName>
        <fullName evidence="6">ABC transmembrane type-2 domain-containing protein</fullName>
    </recommendedName>
</protein>
<reference evidence="7" key="2">
    <citation type="submission" date="2019-04" db="EMBL/GenBank/DDBJ databases">
        <authorList>
            <person name="Pasella M."/>
        </authorList>
    </citation>
    <scope>NUCLEOTIDE SEQUENCE</scope>
    <source>
        <strain evidence="7">PD2952</strain>
    </source>
</reference>
<dbReference type="InterPro" id="IPR051784">
    <property type="entry name" value="Nod_factor_ABC_transporter"/>
</dbReference>
<dbReference type="AlphaFoldDB" id="A0A4D6WNL8"/>
<dbReference type="Pfam" id="PF01061">
    <property type="entry name" value="ABC2_membrane"/>
    <property type="match status" value="1"/>
</dbReference>
<evidence type="ECO:0000256" key="5">
    <source>
        <dbReference type="SAM" id="Phobius"/>
    </source>
</evidence>
<dbReference type="GO" id="GO:0140359">
    <property type="term" value="F:ABC-type transporter activity"/>
    <property type="evidence" value="ECO:0007669"/>
    <property type="project" value="InterPro"/>
</dbReference>
<dbReference type="EMBL" id="MK814632">
    <property type="protein sequence ID" value="QCI05434.1"/>
    <property type="molecule type" value="Genomic_DNA"/>
</dbReference>
<dbReference type="GO" id="GO:0016020">
    <property type="term" value="C:membrane"/>
    <property type="evidence" value="ECO:0007669"/>
    <property type="project" value="UniProtKB-SubCell"/>
</dbReference>
<reference evidence="7" key="1">
    <citation type="journal article" date="2019" name="Mol. Phylogenet. Evol.">
        <title>Morphological evolution and classification of the red algal order Ceramiales inferred using plastid phylogenomics.</title>
        <authorList>
            <person name="Diaz-Tapia P."/>
            <person name="Pasella M.M."/>
            <person name="Verbruggen H."/>
            <person name="Maggs C.A."/>
        </authorList>
    </citation>
    <scope>NUCLEOTIDE SEQUENCE</scope>
    <source>
        <strain evidence="7">PD2952</strain>
    </source>
</reference>
<keyword evidence="7" id="KW-0934">Plastid</keyword>
<feature type="transmembrane region" description="Helical" evidence="5">
    <location>
        <begin position="266"/>
        <end position="284"/>
    </location>
</feature>
<evidence type="ECO:0000256" key="2">
    <source>
        <dbReference type="ARBA" id="ARBA00022692"/>
    </source>
</evidence>
<feature type="transmembrane region" description="Helical" evidence="5">
    <location>
        <begin position="163"/>
        <end position="187"/>
    </location>
</feature>
<evidence type="ECO:0000313" key="7">
    <source>
        <dbReference type="EMBL" id="QCI05434.1"/>
    </source>
</evidence>
<dbReference type="InterPro" id="IPR013525">
    <property type="entry name" value="ABC2_TM"/>
</dbReference>
<evidence type="ECO:0000256" key="1">
    <source>
        <dbReference type="ARBA" id="ARBA00004141"/>
    </source>
</evidence>
<feature type="transmembrane region" description="Helical" evidence="5">
    <location>
        <begin position="82"/>
        <end position="105"/>
    </location>
</feature>